<sequence>MTKYKLIMKNIFCVLFFFPFVLIAQQDNSTLRWGVEGGLNLSIFRSQTESFHSSTGVKPDMYMGFFAINQFLEETDLKLSASYSRQGSYIQEQNTTKHTITIDYISFGNVWKVGVWRSIYLDVGLVLDVVINNPSVPFLNSSNLKGKIGGTFFLTNKIALELSVKESFSGIHNHLMKQIPPFDGYMSNRVFQFGLIYFFKPYEQKAIFK</sequence>
<reference evidence="2 3" key="1">
    <citation type="submission" date="2017-08" db="EMBL/GenBank/DDBJ databases">
        <title>Capnocytophaga canis 17-158 assembly.</title>
        <authorList>
            <person name="Gulvik C.A."/>
        </authorList>
    </citation>
    <scope>NUCLEOTIDE SEQUENCE [LARGE SCALE GENOMIC DNA]</scope>
    <source>
        <strain evidence="2 3">17-158</strain>
    </source>
</reference>
<accession>A0A3A1YMI7</accession>
<evidence type="ECO:0008006" key="4">
    <source>
        <dbReference type="Google" id="ProtNLM"/>
    </source>
</evidence>
<evidence type="ECO:0000256" key="1">
    <source>
        <dbReference type="SAM" id="SignalP"/>
    </source>
</evidence>
<organism evidence="2 3">
    <name type="scientific">Capnocytophaga canis</name>
    <dbReference type="NCBI Taxonomy" id="1848903"/>
    <lineage>
        <taxon>Bacteria</taxon>
        <taxon>Pseudomonadati</taxon>
        <taxon>Bacteroidota</taxon>
        <taxon>Flavobacteriia</taxon>
        <taxon>Flavobacteriales</taxon>
        <taxon>Flavobacteriaceae</taxon>
        <taxon>Capnocytophaga</taxon>
    </lineage>
</organism>
<evidence type="ECO:0000313" key="2">
    <source>
        <dbReference type="EMBL" id="RIY38190.1"/>
    </source>
</evidence>
<gene>
    <name evidence="2" type="ORF">CKY20_01180</name>
</gene>
<comment type="caution">
    <text evidence="2">The sequence shown here is derived from an EMBL/GenBank/DDBJ whole genome shotgun (WGS) entry which is preliminary data.</text>
</comment>
<dbReference type="AlphaFoldDB" id="A0A3A1YMI7"/>
<dbReference type="EMBL" id="NSDI01000001">
    <property type="protein sequence ID" value="RIY38190.1"/>
    <property type="molecule type" value="Genomic_DNA"/>
</dbReference>
<dbReference type="Proteomes" id="UP000265497">
    <property type="component" value="Unassembled WGS sequence"/>
</dbReference>
<protein>
    <recommendedName>
        <fullName evidence="4">Outer membrane protein beta-barrel domain-containing protein</fullName>
    </recommendedName>
</protein>
<name>A0A3A1YMI7_9FLAO</name>
<keyword evidence="1" id="KW-0732">Signal</keyword>
<feature type="chain" id="PRO_5017424725" description="Outer membrane protein beta-barrel domain-containing protein" evidence="1">
    <location>
        <begin position="25"/>
        <end position="209"/>
    </location>
</feature>
<feature type="signal peptide" evidence="1">
    <location>
        <begin position="1"/>
        <end position="24"/>
    </location>
</feature>
<evidence type="ECO:0000313" key="3">
    <source>
        <dbReference type="Proteomes" id="UP000265497"/>
    </source>
</evidence>
<proteinExistence type="predicted"/>